<dbReference type="STRING" id="1194090.SAMN05443144_106192"/>
<dbReference type="RefSeq" id="WP_073061737.1">
    <property type="nucleotide sequence ID" value="NZ_FQUS01000006.1"/>
</dbReference>
<accession>A0A1M5A118</accession>
<dbReference type="OrthoDB" id="1090702at2"/>
<organism evidence="1 2">
    <name type="scientific">Fodinibius roseus</name>
    <dbReference type="NCBI Taxonomy" id="1194090"/>
    <lineage>
        <taxon>Bacteria</taxon>
        <taxon>Pseudomonadati</taxon>
        <taxon>Balneolota</taxon>
        <taxon>Balneolia</taxon>
        <taxon>Balneolales</taxon>
        <taxon>Balneolaceae</taxon>
        <taxon>Fodinibius</taxon>
    </lineage>
</organism>
<evidence type="ECO:0000313" key="2">
    <source>
        <dbReference type="Proteomes" id="UP000184041"/>
    </source>
</evidence>
<reference evidence="1 2" key="1">
    <citation type="submission" date="2016-11" db="EMBL/GenBank/DDBJ databases">
        <authorList>
            <person name="Jaros S."/>
            <person name="Januszkiewicz K."/>
            <person name="Wedrychowicz H."/>
        </authorList>
    </citation>
    <scope>NUCLEOTIDE SEQUENCE [LARGE SCALE GENOMIC DNA]</scope>
    <source>
        <strain evidence="1 2">DSM 21986</strain>
    </source>
</reference>
<sequence>MSEKYHMVNWVDGMKIRKQHFVDQQRAFSQQLMRGVATQLTPLNYGFLPPSSQDDGPISNLNITIENTATIHVKVFRCKAVTPGGFIFDIGNASGQPRHYTTAVPEQIAETEQEQRYLLVLSADPFNPQEVGEPDPGEIPPRRPYIRPGSQVGLLPKKAAGAAQSDYGFFNISIGEIIVDATGIRLNEQYIPPCMALYSSPLLIDAHTQFCQLLQKLETLCIRIIRKIVDREQEYPLAVMVHQLSRDIISYLGTTLCRFKGRLRYAPPVYMIEYIASLGRLIENAIAMRRGAGKEELITYFAEWCDLNQGQFEKVISRVVDHAYDHTAIAEAVDACSRFLEEITGLYAKLDELDYIGRRSGKDIFVKEEKHPPSHEKKRINFLAE</sequence>
<dbReference type="AlphaFoldDB" id="A0A1M5A118"/>
<dbReference type="EMBL" id="FQUS01000006">
    <property type="protein sequence ID" value="SHF23817.1"/>
    <property type="molecule type" value="Genomic_DNA"/>
</dbReference>
<dbReference type="Proteomes" id="UP000184041">
    <property type="component" value="Unassembled WGS sequence"/>
</dbReference>
<protein>
    <recommendedName>
        <fullName evidence="3">Type VI secretion, VC_A0110, EvfL, ImpJ, VasE</fullName>
    </recommendedName>
</protein>
<keyword evidence="2" id="KW-1185">Reference proteome</keyword>
<name>A0A1M5A118_9BACT</name>
<proteinExistence type="predicted"/>
<evidence type="ECO:0000313" key="1">
    <source>
        <dbReference type="EMBL" id="SHF23817.1"/>
    </source>
</evidence>
<gene>
    <name evidence="1" type="ORF">SAMN05443144_106192</name>
</gene>
<evidence type="ECO:0008006" key="3">
    <source>
        <dbReference type="Google" id="ProtNLM"/>
    </source>
</evidence>